<evidence type="ECO:0000256" key="6">
    <source>
        <dbReference type="SAM" id="Phobius"/>
    </source>
</evidence>
<dbReference type="Gene3D" id="1.20.58.340">
    <property type="entry name" value="Magnesium transport protein CorA, transmembrane region"/>
    <property type="match status" value="1"/>
</dbReference>
<dbReference type="Pfam" id="PF01544">
    <property type="entry name" value="CorA"/>
    <property type="match status" value="1"/>
</dbReference>
<protein>
    <submittedName>
        <fullName evidence="7">Uncharacterized protein</fullName>
    </submittedName>
</protein>
<reference evidence="7 8" key="1">
    <citation type="submission" date="2024-07" db="EMBL/GenBank/DDBJ databases">
        <title>Section-level genome sequencing and comparative genomics of Aspergillus sections Usti and Cavernicolus.</title>
        <authorList>
            <consortium name="Lawrence Berkeley National Laboratory"/>
            <person name="Nybo J.L."/>
            <person name="Vesth T.C."/>
            <person name="Theobald S."/>
            <person name="Frisvad J.C."/>
            <person name="Larsen T.O."/>
            <person name="Kjaerboelling I."/>
            <person name="Rothschild-Mancinelli K."/>
            <person name="Lyhne E.K."/>
            <person name="Kogle M.E."/>
            <person name="Barry K."/>
            <person name="Clum A."/>
            <person name="Na H."/>
            <person name="Ledsgaard L."/>
            <person name="Lin J."/>
            <person name="Lipzen A."/>
            <person name="Kuo A."/>
            <person name="Riley R."/>
            <person name="Mondo S."/>
            <person name="LaButti K."/>
            <person name="Haridas S."/>
            <person name="Pangalinan J."/>
            <person name="Salamov A.A."/>
            <person name="Simmons B.A."/>
            <person name="Magnuson J.K."/>
            <person name="Chen J."/>
            <person name="Drula E."/>
            <person name="Henrissat B."/>
            <person name="Wiebenga A."/>
            <person name="Lubbers R.J."/>
            <person name="Gomes A.C."/>
            <person name="Makela M.R."/>
            <person name="Stajich J."/>
            <person name="Grigoriev I.V."/>
            <person name="Mortensen U.H."/>
            <person name="De vries R.P."/>
            <person name="Baker S.E."/>
            <person name="Andersen M.R."/>
        </authorList>
    </citation>
    <scope>NUCLEOTIDE SEQUENCE [LARGE SCALE GENOMIC DNA]</scope>
    <source>
        <strain evidence="7 8">CBS 600.67</strain>
    </source>
</reference>
<keyword evidence="8" id="KW-1185">Reference proteome</keyword>
<sequence>MDRLISGAITIHTNTDQADLSTFVRKRFTCNEESSIGAYLRDRLHDCESLERVFIMVIDGSASDPSFLNIISNEMGGLPLELFGYVNKRGPSTVVEPTYDDERQEFKFLLNYLSTGQAGEDVFTMHFESETISIRSIATLILSTRRLGSTKEVNEPMIMLYLSDLSMLPLIARYLGGSNTAWRMKRLLECPLWIYVDLFQACGNWREVWDVARRDVARRDAQAYQDSSSTLHLTRKLHRAISHVITLRENLRLHIAASDEFDDLIQSDLRQEWLADSDMRTALTKRTRDILHSLEDHHWQVSEVILEQYKTLLDLVFNTETVTQGLAVARLNYLAFAFLPLSFVAGLFGMTTFSISAAWYPLWAFVAFVLVVTAAYIGGRLSADNDNGWPAYLRRHRRDSKSDSPSNNDLAGSVAMVPTTIAPGGTPSAPVGSTAQSLGAIRLMASRARQSLSGRQPRNPSATSPRPESLSPSEELGEESEQDDLAEEPPRASLESGGRRHHSSGRRTTKPRTVAQHGVSFVQGSRRK</sequence>
<keyword evidence="3 6" id="KW-1133">Transmembrane helix</keyword>
<feature type="transmembrane region" description="Helical" evidence="6">
    <location>
        <begin position="359"/>
        <end position="377"/>
    </location>
</feature>
<evidence type="ECO:0000256" key="5">
    <source>
        <dbReference type="SAM" id="MobiDB-lite"/>
    </source>
</evidence>
<feature type="compositionally biased region" description="Polar residues" evidence="5">
    <location>
        <begin position="449"/>
        <end position="463"/>
    </location>
</feature>
<feature type="region of interest" description="Disordered" evidence="5">
    <location>
        <begin position="449"/>
        <end position="528"/>
    </location>
</feature>
<evidence type="ECO:0000256" key="4">
    <source>
        <dbReference type="ARBA" id="ARBA00023136"/>
    </source>
</evidence>
<dbReference type="EMBL" id="JBFXLS010000003">
    <property type="protein sequence ID" value="KAL2833888.1"/>
    <property type="molecule type" value="Genomic_DNA"/>
</dbReference>
<evidence type="ECO:0000313" key="8">
    <source>
        <dbReference type="Proteomes" id="UP001610335"/>
    </source>
</evidence>
<keyword evidence="4 6" id="KW-0472">Membrane</keyword>
<feature type="compositionally biased region" description="Low complexity" evidence="5">
    <location>
        <begin position="464"/>
        <end position="474"/>
    </location>
</feature>
<name>A0ABR4J1H8_9EURO</name>
<evidence type="ECO:0000256" key="1">
    <source>
        <dbReference type="ARBA" id="ARBA00004141"/>
    </source>
</evidence>
<dbReference type="InterPro" id="IPR002523">
    <property type="entry name" value="MgTranspt_CorA/ZnTranspt_ZntB"/>
</dbReference>
<evidence type="ECO:0000313" key="7">
    <source>
        <dbReference type="EMBL" id="KAL2833888.1"/>
    </source>
</evidence>
<accession>A0ABR4J1H8</accession>
<keyword evidence="2 6" id="KW-0812">Transmembrane</keyword>
<feature type="transmembrane region" description="Helical" evidence="6">
    <location>
        <begin position="333"/>
        <end position="353"/>
    </location>
</feature>
<evidence type="ECO:0000256" key="2">
    <source>
        <dbReference type="ARBA" id="ARBA00022692"/>
    </source>
</evidence>
<comment type="caution">
    <text evidence="7">The sequence shown here is derived from an EMBL/GenBank/DDBJ whole genome shotgun (WGS) entry which is preliminary data.</text>
</comment>
<evidence type="ECO:0000256" key="3">
    <source>
        <dbReference type="ARBA" id="ARBA00022989"/>
    </source>
</evidence>
<dbReference type="InterPro" id="IPR045863">
    <property type="entry name" value="CorA_TM1_TM2"/>
</dbReference>
<proteinExistence type="predicted"/>
<dbReference type="Proteomes" id="UP001610335">
    <property type="component" value="Unassembled WGS sequence"/>
</dbReference>
<organism evidence="7 8">
    <name type="scientific">Aspergillus cavernicola</name>
    <dbReference type="NCBI Taxonomy" id="176166"/>
    <lineage>
        <taxon>Eukaryota</taxon>
        <taxon>Fungi</taxon>
        <taxon>Dikarya</taxon>
        <taxon>Ascomycota</taxon>
        <taxon>Pezizomycotina</taxon>
        <taxon>Eurotiomycetes</taxon>
        <taxon>Eurotiomycetidae</taxon>
        <taxon>Eurotiales</taxon>
        <taxon>Aspergillaceae</taxon>
        <taxon>Aspergillus</taxon>
        <taxon>Aspergillus subgen. Nidulantes</taxon>
    </lineage>
</organism>
<feature type="compositionally biased region" description="Basic residues" evidence="5">
    <location>
        <begin position="499"/>
        <end position="510"/>
    </location>
</feature>
<feature type="compositionally biased region" description="Acidic residues" evidence="5">
    <location>
        <begin position="475"/>
        <end position="487"/>
    </location>
</feature>
<comment type="subcellular location">
    <subcellularLocation>
        <location evidence="1">Membrane</location>
        <topology evidence="1">Multi-pass membrane protein</topology>
    </subcellularLocation>
</comment>
<dbReference type="SUPFAM" id="SSF144083">
    <property type="entry name" value="Magnesium transport protein CorA, transmembrane region"/>
    <property type="match status" value="1"/>
</dbReference>
<gene>
    <name evidence="7" type="ORF">BDW59DRAFT_156689</name>
</gene>